<dbReference type="RefSeq" id="WP_342126920.1">
    <property type="nucleotide sequence ID" value="NZ_JBCAUS010000003.1"/>
</dbReference>
<name>A0ABU9KUH1_9EURY</name>
<reference evidence="1 2" key="1">
    <citation type="submission" date="2024-04" db="EMBL/GenBank/DDBJ databases">
        <title>Methanococcoides sp. LMO-2.</title>
        <authorList>
            <person name="Liang L."/>
        </authorList>
    </citation>
    <scope>NUCLEOTIDE SEQUENCE [LARGE SCALE GENOMIC DNA]</scope>
    <source>
        <strain evidence="1 2">LMO-2</strain>
    </source>
</reference>
<dbReference type="Proteomes" id="UP001396646">
    <property type="component" value="Unassembled WGS sequence"/>
</dbReference>
<accession>A0ABU9KUH1</accession>
<sequence>MLGSISIDAWLLDKDEKLTMFYKEWKNNRTCKGRTYWYKSDATYYANPLDGFP</sequence>
<proteinExistence type="predicted"/>
<organism evidence="1 2">
    <name type="scientific">Methanococcoides cohabitans</name>
    <dbReference type="NCBI Taxonomy" id="3136559"/>
    <lineage>
        <taxon>Archaea</taxon>
        <taxon>Methanobacteriati</taxon>
        <taxon>Methanobacteriota</taxon>
        <taxon>Stenosarchaea group</taxon>
        <taxon>Methanomicrobia</taxon>
        <taxon>Methanosarcinales</taxon>
        <taxon>Methanosarcinaceae</taxon>
        <taxon>Methanococcoides</taxon>
    </lineage>
</organism>
<evidence type="ECO:0000313" key="2">
    <source>
        <dbReference type="Proteomes" id="UP001396646"/>
    </source>
</evidence>
<gene>
    <name evidence="1" type="ORF">WOA13_05310</name>
</gene>
<evidence type="ECO:0000313" key="1">
    <source>
        <dbReference type="EMBL" id="MEL4305247.1"/>
    </source>
</evidence>
<protein>
    <submittedName>
        <fullName evidence="1">Uncharacterized protein</fullName>
    </submittedName>
</protein>
<comment type="caution">
    <text evidence="1">The sequence shown here is derived from an EMBL/GenBank/DDBJ whole genome shotgun (WGS) entry which is preliminary data.</text>
</comment>
<dbReference type="EMBL" id="JBCAUS010000003">
    <property type="protein sequence ID" value="MEL4305247.1"/>
    <property type="molecule type" value="Genomic_DNA"/>
</dbReference>
<keyword evidence="2" id="KW-1185">Reference proteome</keyword>